<dbReference type="Proteomes" id="UP000789920">
    <property type="component" value="Unassembled WGS sequence"/>
</dbReference>
<reference evidence="1" key="1">
    <citation type="submission" date="2021-06" db="EMBL/GenBank/DDBJ databases">
        <authorList>
            <person name="Kallberg Y."/>
            <person name="Tangrot J."/>
            <person name="Rosling A."/>
        </authorList>
    </citation>
    <scope>NUCLEOTIDE SEQUENCE</scope>
    <source>
        <strain evidence="1">MA461A</strain>
    </source>
</reference>
<sequence>DNLVMQQPALTLYHVQVMERLHVDIAFGVDIIENNSFNNLVPFLKAELKKSFMPKVPRAASIAAAAAIAKHDGGSNPDNSSHERSNRKDASIKEEICEVNKLIIFQQRQSGAGYCLRHHICKYIMRAKGNLSESTLSKHIASDMEELQITKFPVEPEEREFIKYCQEQCLGIKTLSSGHVKLTANSALEILRRHGIYRVSCEVFMETDGSMIEG</sequence>
<comment type="caution">
    <text evidence="1">The sequence shown here is derived from an EMBL/GenBank/DDBJ whole genome shotgun (WGS) entry which is preliminary data.</text>
</comment>
<gene>
    <name evidence="1" type="ORF">RPERSI_LOCUS3243</name>
</gene>
<name>A0ACA9LND1_9GLOM</name>
<proteinExistence type="predicted"/>
<accession>A0ACA9LND1</accession>
<keyword evidence="2" id="KW-1185">Reference proteome</keyword>
<feature type="non-terminal residue" evidence="1">
    <location>
        <position position="1"/>
    </location>
</feature>
<organism evidence="1 2">
    <name type="scientific">Racocetra persica</name>
    <dbReference type="NCBI Taxonomy" id="160502"/>
    <lineage>
        <taxon>Eukaryota</taxon>
        <taxon>Fungi</taxon>
        <taxon>Fungi incertae sedis</taxon>
        <taxon>Mucoromycota</taxon>
        <taxon>Glomeromycotina</taxon>
        <taxon>Glomeromycetes</taxon>
        <taxon>Diversisporales</taxon>
        <taxon>Gigasporaceae</taxon>
        <taxon>Racocetra</taxon>
    </lineage>
</organism>
<protein>
    <submittedName>
        <fullName evidence="1">6075_t:CDS:1</fullName>
    </submittedName>
</protein>
<evidence type="ECO:0000313" key="1">
    <source>
        <dbReference type="EMBL" id="CAG8533494.1"/>
    </source>
</evidence>
<evidence type="ECO:0000313" key="2">
    <source>
        <dbReference type="Proteomes" id="UP000789920"/>
    </source>
</evidence>
<dbReference type="EMBL" id="CAJVQC010003891">
    <property type="protein sequence ID" value="CAG8533494.1"/>
    <property type="molecule type" value="Genomic_DNA"/>
</dbReference>